<keyword evidence="4" id="KW-0804">Transcription</keyword>
<feature type="domain" description="IclR-ED" evidence="8">
    <location>
        <begin position="71"/>
        <end position="246"/>
    </location>
</feature>
<dbReference type="PROSITE" id="PS51077">
    <property type="entry name" value="HTH_ICLR"/>
    <property type="match status" value="1"/>
</dbReference>
<reference evidence="10 11" key="1">
    <citation type="submission" date="2019-01" db="EMBL/GenBank/DDBJ databases">
        <title>Agromyces.</title>
        <authorList>
            <person name="Li J."/>
        </authorList>
    </citation>
    <scope>NUCLEOTIDE SEQUENCE [LARGE SCALE GENOMIC DNA]</scope>
    <source>
        <strain evidence="10 11">DSM 23870</strain>
    </source>
</reference>
<reference evidence="9 12" key="2">
    <citation type="submission" date="2020-07" db="EMBL/GenBank/DDBJ databases">
        <title>Sequencing the genomes of 1000 actinobacteria strains.</title>
        <authorList>
            <person name="Klenk H.-P."/>
        </authorList>
    </citation>
    <scope>NUCLEOTIDE SEQUENCE [LARGE SCALE GENOMIC DNA]</scope>
    <source>
        <strain evidence="9 12">DSM 23870</strain>
    </source>
</reference>
<dbReference type="RefSeq" id="WP_129172001.1">
    <property type="nucleotide sequence ID" value="NZ_JACCBI010000001.1"/>
</dbReference>
<comment type="function">
    <text evidence="5">May be an activator protein for the gylABX operon.</text>
</comment>
<dbReference type="GO" id="GO:0006071">
    <property type="term" value="P:glycerol metabolic process"/>
    <property type="evidence" value="ECO:0007669"/>
    <property type="project" value="UniProtKB-KW"/>
</dbReference>
<evidence type="ECO:0000313" key="11">
    <source>
        <dbReference type="Proteomes" id="UP000292686"/>
    </source>
</evidence>
<dbReference type="PANTHER" id="PTHR30136:SF34">
    <property type="entry name" value="TRANSCRIPTIONAL REGULATOR"/>
    <property type="match status" value="1"/>
</dbReference>
<dbReference type="InterPro" id="IPR005471">
    <property type="entry name" value="Tscrpt_reg_IclR_N"/>
</dbReference>
<sequence>MQTEPSSEFIQSLARGLDVITAFSAERPEMTLSDVAQATGLTRASARRFLLTLTTLGYMQTDGRLFSLTPHVLRLGFSYLSALSLPDVARPHLERLSQRLGESTSASVLDGDDIVYVARVPVRRIMAVGITIGTRFPAVTTSMGRVLLAALPPAETDAAIEHSPQIDRDAVRRAVADAGTQGWCIVDQELEVGLRSAAAPLRRAGSVVGAINVSTSTATTTLERLRDEFVPALVETAAAISSDLERTGS</sequence>
<evidence type="ECO:0000256" key="5">
    <source>
        <dbReference type="ARBA" id="ARBA00058938"/>
    </source>
</evidence>
<comment type="caution">
    <text evidence="10">The sequence shown here is derived from an EMBL/GenBank/DDBJ whole genome shotgun (WGS) entry which is preliminary data.</text>
</comment>
<evidence type="ECO:0000256" key="2">
    <source>
        <dbReference type="ARBA" id="ARBA00023015"/>
    </source>
</evidence>
<dbReference type="Gene3D" id="3.30.450.40">
    <property type="match status" value="1"/>
</dbReference>
<dbReference type="Proteomes" id="UP000581087">
    <property type="component" value="Unassembled WGS sequence"/>
</dbReference>
<dbReference type="FunFam" id="1.10.10.10:FF:000056">
    <property type="entry name" value="IclR family transcriptional regulator"/>
    <property type="match status" value="1"/>
</dbReference>
<dbReference type="EMBL" id="SDPM01000001">
    <property type="protein sequence ID" value="RXZ87736.1"/>
    <property type="molecule type" value="Genomic_DNA"/>
</dbReference>
<dbReference type="InterPro" id="IPR050707">
    <property type="entry name" value="HTH_MetabolicPath_Reg"/>
</dbReference>
<evidence type="ECO:0000313" key="10">
    <source>
        <dbReference type="EMBL" id="RXZ87736.1"/>
    </source>
</evidence>
<evidence type="ECO:0000313" key="9">
    <source>
        <dbReference type="EMBL" id="NYD68118.1"/>
    </source>
</evidence>
<protein>
    <recommendedName>
        <fullName evidence="6">Glycerol operon regulatory protein</fullName>
    </recommendedName>
</protein>
<dbReference type="GO" id="GO:0046278">
    <property type="term" value="P:3,4-dihydroxybenzoate metabolic process"/>
    <property type="evidence" value="ECO:0007669"/>
    <property type="project" value="InterPro"/>
</dbReference>
<keyword evidence="3" id="KW-0238">DNA-binding</keyword>
<dbReference type="PANTHER" id="PTHR30136">
    <property type="entry name" value="HELIX-TURN-HELIX TRANSCRIPTIONAL REGULATOR, ICLR FAMILY"/>
    <property type="match status" value="1"/>
</dbReference>
<dbReference type="InterPro" id="IPR029016">
    <property type="entry name" value="GAF-like_dom_sf"/>
</dbReference>
<keyword evidence="11" id="KW-1185">Reference proteome</keyword>
<dbReference type="Pfam" id="PF01614">
    <property type="entry name" value="IclR_C"/>
    <property type="match status" value="1"/>
</dbReference>
<dbReference type="SMART" id="SM00346">
    <property type="entry name" value="HTH_ICLR"/>
    <property type="match status" value="1"/>
</dbReference>
<proteinExistence type="predicted"/>
<dbReference type="GO" id="GO:0003700">
    <property type="term" value="F:DNA-binding transcription factor activity"/>
    <property type="evidence" value="ECO:0007669"/>
    <property type="project" value="TreeGrafter"/>
</dbReference>
<name>A0A4V1R2N1_9MICO</name>
<dbReference type="InterPro" id="IPR014757">
    <property type="entry name" value="Tscrpt_reg_IclR_C"/>
</dbReference>
<dbReference type="Pfam" id="PF09339">
    <property type="entry name" value="HTH_IclR"/>
    <property type="match status" value="1"/>
</dbReference>
<dbReference type="EMBL" id="JACCBI010000001">
    <property type="protein sequence ID" value="NYD68118.1"/>
    <property type="molecule type" value="Genomic_DNA"/>
</dbReference>
<organism evidence="10 11">
    <name type="scientific">Agromyces atrinae</name>
    <dbReference type="NCBI Taxonomy" id="592376"/>
    <lineage>
        <taxon>Bacteria</taxon>
        <taxon>Bacillati</taxon>
        <taxon>Actinomycetota</taxon>
        <taxon>Actinomycetes</taxon>
        <taxon>Micrococcales</taxon>
        <taxon>Microbacteriaceae</taxon>
        <taxon>Agromyces</taxon>
    </lineage>
</organism>
<dbReference type="InterPro" id="IPR012794">
    <property type="entry name" value="PcaR_PcaU"/>
</dbReference>
<dbReference type="SUPFAM" id="SSF46785">
    <property type="entry name" value="Winged helix' DNA-binding domain"/>
    <property type="match status" value="1"/>
</dbReference>
<keyword evidence="1" id="KW-0319">Glycerol metabolism</keyword>
<accession>A0A4V1R2N1</accession>
<gene>
    <name evidence="9" type="ORF">BJ972_002637</name>
    <name evidence="10" type="ORF">ESP50_00575</name>
</gene>
<dbReference type="InterPro" id="IPR036388">
    <property type="entry name" value="WH-like_DNA-bd_sf"/>
</dbReference>
<evidence type="ECO:0000259" key="8">
    <source>
        <dbReference type="PROSITE" id="PS51078"/>
    </source>
</evidence>
<dbReference type="OrthoDB" id="9807558at2"/>
<dbReference type="Gene3D" id="1.10.10.10">
    <property type="entry name" value="Winged helix-like DNA-binding domain superfamily/Winged helix DNA-binding domain"/>
    <property type="match status" value="1"/>
</dbReference>
<evidence type="ECO:0000256" key="1">
    <source>
        <dbReference type="ARBA" id="ARBA00022798"/>
    </source>
</evidence>
<evidence type="ECO:0000259" key="7">
    <source>
        <dbReference type="PROSITE" id="PS51077"/>
    </source>
</evidence>
<dbReference type="Proteomes" id="UP000292686">
    <property type="component" value="Unassembled WGS sequence"/>
</dbReference>
<keyword evidence="2" id="KW-0805">Transcription regulation</keyword>
<dbReference type="GO" id="GO:0003677">
    <property type="term" value="F:DNA binding"/>
    <property type="evidence" value="ECO:0007669"/>
    <property type="project" value="UniProtKB-KW"/>
</dbReference>
<evidence type="ECO:0000256" key="4">
    <source>
        <dbReference type="ARBA" id="ARBA00023163"/>
    </source>
</evidence>
<evidence type="ECO:0000256" key="3">
    <source>
        <dbReference type="ARBA" id="ARBA00023125"/>
    </source>
</evidence>
<dbReference type="GO" id="GO:0045893">
    <property type="term" value="P:positive regulation of DNA-templated transcription"/>
    <property type="evidence" value="ECO:0007669"/>
    <property type="project" value="InterPro"/>
</dbReference>
<dbReference type="SUPFAM" id="SSF55781">
    <property type="entry name" value="GAF domain-like"/>
    <property type="match status" value="1"/>
</dbReference>
<evidence type="ECO:0000313" key="12">
    <source>
        <dbReference type="Proteomes" id="UP000581087"/>
    </source>
</evidence>
<dbReference type="InterPro" id="IPR036390">
    <property type="entry name" value="WH_DNA-bd_sf"/>
</dbReference>
<dbReference type="AlphaFoldDB" id="A0A4V1R2N1"/>
<evidence type="ECO:0000256" key="6">
    <source>
        <dbReference type="ARBA" id="ARBA00070406"/>
    </source>
</evidence>
<dbReference type="GO" id="GO:0045892">
    <property type="term" value="P:negative regulation of DNA-templated transcription"/>
    <property type="evidence" value="ECO:0007669"/>
    <property type="project" value="TreeGrafter"/>
</dbReference>
<feature type="domain" description="HTH iclR-type" evidence="7">
    <location>
        <begin position="10"/>
        <end position="70"/>
    </location>
</feature>
<dbReference type="NCBIfam" id="TIGR02431">
    <property type="entry name" value="pcaR_pcaU"/>
    <property type="match status" value="1"/>
</dbReference>
<dbReference type="PROSITE" id="PS51078">
    <property type="entry name" value="ICLR_ED"/>
    <property type="match status" value="1"/>
</dbReference>